<accession>A0ACA8D625</accession>
<protein>
    <submittedName>
        <fullName evidence="1">Uncharacterized protein</fullName>
    </submittedName>
</protein>
<keyword evidence="2" id="KW-1185">Reference proteome</keyword>
<evidence type="ECO:0000313" key="2">
    <source>
        <dbReference type="Proteomes" id="UP000215286"/>
    </source>
</evidence>
<sequence>MKKLAFTLFLFLLSGCSTTGLEQDDPIYSGYSTKSPDELNKCIAPKWVALKASSTSIPTDNGYQISSSDDWFGAVSLVKIEKSASGGSTVKVYALSKGWNDPWGNAARSCM</sequence>
<reference evidence="1" key="1">
    <citation type="submission" date="2017-08" db="EMBL/GenBank/DDBJ databases">
        <title>Real-time genomic and epidemiological investigation of a multi-institutional outbreak of KPC-producing Enterobacteriaceae reveals complex transmission dynamics and informs management responses.</title>
        <authorList>
            <person name="Kwong J.C."/>
            <person name="Lane C."/>
            <person name="Romanes F."/>
            <person name="Goncalves da Silva A."/>
            <person name="Easton M."/>
            <person name="Cronin K."/>
            <person name="Waters M.J."/>
            <person name="Tomita T."/>
            <person name="Stevens K."/>
            <person name="Schultz M.B."/>
            <person name="Baines S.L."/>
            <person name="Sherry N.L."/>
            <person name="Carter G."/>
            <person name="Mu A."/>
            <person name="Sait M."/>
            <person name="Ballard S.A."/>
            <person name="Seemann T."/>
            <person name="Stinear T.P."/>
            <person name="Howden B.P."/>
        </authorList>
    </citation>
    <scope>NUCLEOTIDE SEQUENCE</scope>
    <source>
        <strain evidence="1">AUSMDU00008141</strain>
    </source>
</reference>
<name>A0ACA8D625_9ENTR</name>
<evidence type="ECO:0000313" key="1">
    <source>
        <dbReference type="EMBL" id="AST79618.1"/>
    </source>
</evidence>
<dbReference type="Proteomes" id="UP000215286">
    <property type="component" value="Chromosome"/>
</dbReference>
<dbReference type="EMBL" id="CP022695">
    <property type="protein sequence ID" value="AST79618.1"/>
    <property type="molecule type" value="Genomic_DNA"/>
</dbReference>
<organism evidence="1 2">
    <name type="scientific">Citrobacter farmeri</name>
    <dbReference type="NCBI Taxonomy" id="67824"/>
    <lineage>
        <taxon>Bacteria</taxon>
        <taxon>Pseudomonadati</taxon>
        <taxon>Pseudomonadota</taxon>
        <taxon>Gammaproteobacteria</taxon>
        <taxon>Enterobacterales</taxon>
        <taxon>Enterobacteriaceae</taxon>
        <taxon>Citrobacter</taxon>
    </lineage>
</organism>
<proteinExistence type="predicted"/>
<gene>
    <name evidence="1" type="ORF">CI104_11325</name>
</gene>